<feature type="transmembrane region" description="Helical" evidence="7">
    <location>
        <begin position="299"/>
        <end position="320"/>
    </location>
</feature>
<feature type="transmembrane region" description="Helical" evidence="7">
    <location>
        <begin position="332"/>
        <end position="349"/>
    </location>
</feature>
<keyword evidence="9" id="KW-1185">Reference proteome</keyword>
<keyword evidence="2" id="KW-0813">Transport</keyword>
<feature type="transmembrane region" description="Helical" evidence="7">
    <location>
        <begin position="88"/>
        <end position="109"/>
    </location>
</feature>
<gene>
    <name evidence="8" type="ORF">GCM10007901_34210</name>
</gene>
<dbReference type="RefSeq" id="WP_284322166.1">
    <property type="nucleotide sequence ID" value="NZ_BSOB01000046.1"/>
</dbReference>
<protein>
    <submittedName>
        <fullName evidence="8">Dicarboxylate:amino acid:cation symporter DAACS family protein</fullName>
    </submittedName>
</protein>
<evidence type="ECO:0000256" key="5">
    <source>
        <dbReference type="ARBA" id="ARBA00022989"/>
    </source>
</evidence>
<comment type="caution">
    <text evidence="8">The sequence shown here is derived from an EMBL/GenBank/DDBJ whole genome shotgun (WGS) entry which is preliminary data.</text>
</comment>
<evidence type="ECO:0000313" key="9">
    <source>
        <dbReference type="Proteomes" id="UP001156670"/>
    </source>
</evidence>
<dbReference type="EMBL" id="BSOB01000046">
    <property type="protein sequence ID" value="GLQ94469.1"/>
    <property type="molecule type" value="Genomic_DNA"/>
</dbReference>
<evidence type="ECO:0000313" key="8">
    <source>
        <dbReference type="EMBL" id="GLQ94469.1"/>
    </source>
</evidence>
<evidence type="ECO:0000256" key="4">
    <source>
        <dbReference type="ARBA" id="ARBA00022692"/>
    </source>
</evidence>
<feature type="transmembrane region" description="Helical" evidence="7">
    <location>
        <begin position="355"/>
        <end position="377"/>
    </location>
</feature>
<dbReference type="Gene3D" id="1.10.3860.10">
    <property type="entry name" value="Sodium:dicarboxylate symporter"/>
    <property type="match status" value="1"/>
</dbReference>
<feature type="transmembrane region" description="Helical" evidence="7">
    <location>
        <begin position="229"/>
        <end position="247"/>
    </location>
</feature>
<feature type="transmembrane region" description="Helical" evidence="7">
    <location>
        <begin position="50"/>
        <end position="76"/>
    </location>
</feature>
<dbReference type="PRINTS" id="PR00173">
    <property type="entry name" value="EDTRNSPORT"/>
</dbReference>
<evidence type="ECO:0000256" key="1">
    <source>
        <dbReference type="ARBA" id="ARBA00004651"/>
    </source>
</evidence>
<keyword evidence="3" id="KW-1003">Cell membrane</keyword>
<organism evidence="8 9">
    <name type="scientific">Dyella acidisoli</name>
    <dbReference type="NCBI Taxonomy" id="1867834"/>
    <lineage>
        <taxon>Bacteria</taxon>
        <taxon>Pseudomonadati</taxon>
        <taxon>Pseudomonadota</taxon>
        <taxon>Gammaproteobacteria</taxon>
        <taxon>Lysobacterales</taxon>
        <taxon>Rhodanobacteraceae</taxon>
        <taxon>Dyella</taxon>
    </lineage>
</organism>
<dbReference type="PANTHER" id="PTHR42865:SF7">
    <property type="entry name" value="PROTON_GLUTAMATE-ASPARTATE SYMPORTER"/>
    <property type="match status" value="1"/>
</dbReference>
<dbReference type="InterPro" id="IPR001991">
    <property type="entry name" value="Na-dicarboxylate_symporter"/>
</dbReference>
<evidence type="ECO:0000256" key="2">
    <source>
        <dbReference type="ARBA" id="ARBA00022448"/>
    </source>
</evidence>
<reference evidence="9" key="1">
    <citation type="journal article" date="2019" name="Int. J. Syst. Evol. Microbiol.">
        <title>The Global Catalogue of Microorganisms (GCM) 10K type strain sequencing project: providing services to taxonomists for standard genome sequencing and annotation.</title>
        <authorList>
            <consortium name="The Broad Institute Genomics Platform"/>
            <consortium name="The Broad Institute Genome Sequencing Center for Infectious Disease"/>
            <person name="Wu L."/>
            <person name="Ma J."/>
        </authorList>
    </citation>
    <scope>NUCLEOTIDE SEQUENCE [LARGE SCALE GENOMIC DNA]</scope>
    <source>
        <strain evidence="9">NBRC 111980</strain>
    </source>
</reference>
<dbReference type="InterPro" id="IPR036458">
    <property type="entry name" value="Na:dicarbo_symporter_sf"/>
</dbReference>
<keyword evidence="4 7" id="KW-0812">Transmembrane</keyword>
<evidence type="ECO:0000256" key="3">
    <source>
        <dbReference type="ARBA" id="ARBA00022475"/>
    </source>
</evidence>
<evidence type="ECO:0000256" key="7">
    <source>
        <dbReference type="SAM" id="Phobius"/>
    </source>
</evidence>
<keyword evidence="6 7" id="KW-0472">Membrane</keyword>
<evidence type="ECO:0000256" key="6">
    <source>
        <dbReference type="ARBA" id="ARBA00023136"/>
    </source>
</evidence>
<sequence>MQSTVISSTASHRFPRLQMWHQILIAMVLGLAVGHFVGEPAKMLAPLGDIFMSLIRMCVIPVVFVSLVCGIASLSDMAAMRRIAWKSIAIYAVTMAIMAAVSMGVAMLFNIGAGFGLTVSGHAPAETPPSIKEALINAIPSNPFKAFAEGALLPTIVFAVFFALAINLAGEAATPVRNFFNSLSAVVFKLIHMVLKFAPIGVFGLMAFVTADHGFSVLGHLGSLVVVNYAVMLFFMIVVCGVLLMLWRINPLPFLRKMLSVQLFAYSSASSAATLPLNLENTQERLGVDPRVASFVLPLGSTVNMAGLACYLGTVTIFASNAYGIELSFGQLLTVMLTTTLASIGAAGIPGAALVVMGLVLSSVGLPLEVIAVIAAVDRLLDMCCTSANVTGDSVTAVVVAKSEGVLDLERYAQA</sequence>
<feature type="transmembrane region" description="Helical" evidence="7">
    <location>
        <begin position="190"/>
        <end position="209"/>
    </location>
</feature>
<feature type="transmembrane region" description="Helical" evidence="7">
    <location>
        <begin position="20"/>
        <end position="38"/>
    </location>
</feature>
<dbReference type="Proteomes" id="UP001156670">
    <property type="component" value="Unassembled WGS sequence"/>
</dbReference>
<dbReference type="PANTHER" id="PTHR42865">
    <property type="entry name" value="PROTON/GLUTAMATE-ASPARTATE SYMPORTER"/>
    <property type="match status" value="1"/>
</dbReference>
<keyword evidence="5 7" id="KW-1133">Transmembrane helix</keyword>
<proteinExistence type="predicted"/>
<feature type="transmembrane region" description="Helical" evidence="7">
    <location>
        <begin position="151"/>
        <end position="169"/>
    </location>
</feature>
<dbReference type="SUPFAM" id="SSF118215">
    <property type="entry name" value="Proton glutamate symport protein"/>
    <property type="match status" value="1"/>
</dbReference>
<dbReference type="Pfam" id="PF00375">
    <property type="entry name" value="SDF"/>
    <property type="match status" value="1"/>
</dbReference>
<name>A0ABQ5XRU8_9GAMM</name>
<comment type="subcellular location">
    <subcellularLocation>
        <location evidence="1">Cell membrane</location>
        <topology evidence="1">Multi-pass membrane protein</topology>
    </subcellularLocation>
</comment>
<accession>A0ABQ5XRU8</accession>